<evidence type="ECO:0000313" key="3">
    <source>
        <dbReference type="Proteomes" id="UP000178162"/>
    </source>
</evidence>
<organism evidence="2 3">
    <name type="scientific">Candidatus Woykebacteria bacterium RBG_16_39_9b</name>
    <dbReference type="NCBI Taxonomy" id="1802595"/>
    <lineage>
        <taxon>Bacteria</taxon>
        <taxon>Candidatus Woykeibacteriota</taxon>
    </lineage>
</organism>
<dbReference type="InterPro" id="IPR047140">
    <property type="entry name" value="LabA"/>
</dbReference>
<dbReference type="PANTHER" id="PTHR35458">
    <property type="entry name" value="SLR0755 PROTEIN"/>
    <property type="match status" value="1"/>
</dbReference>
<protein>
    <recommendedName>
        <fullName evidence="1">NYN domain-containing protein</fullName>
    </recommendedName>
</protein>
<feature type="domain" description="NYN" evidence="1">
    <location>
        <begin position="8"/>
        <end position="156"/>
    </location>
</feature>
<dbReference type="EMBL" id="MHCR01000012">
    <property type="protein sequence ID" value="OGY25647.1"/>
    <property type="molecule type" value="Genomic_DNA"/>
</dbReference>
<accession>A0A1G1WEE2</accession>
<dbReference type="Gene3D" id="3.40.50.1010">
    <property type="entry name" value="5'-nuclease"/>
    <property type="match status" value="1"/>
</dbReference>
<dbReference type="STRING" id="1802595.A2134_03255"/>
<comment type="caution">
    <text evidence="2">The sequence shown here is derived from an EMBL/GenBank/DDBJ whole genome shotgun (WGS) entry which is preliminary data.</text>
</comment>
<dbReference type="Proteomes" id="UP000178162">
    <property type="component" value="Unassembled WGS sequence"/>
</dbReference>
<dbReference type="GO" id="GO:0004540">
    <property type="term" value="F:RNA nuclease activity"/>
    <property type="evidence" value="ECO:0007669"/>
    <property type="project" value="InterPro"/>
</dbReference>
<dbReference type="InterPro" id="IPR021139">
    <property type="entry name" value="NYN"/>
</dbReference>
<name>A0A1G1WEE2_9BACT</name>
<reference evidence="2 3" key="1">
    <citation type="journal article" date="2016" name="Nat. Commun.">
        <title>Thousands of microbial genomes shed light on interconnected biogeochemical processes in an aquifer system.</title>
        <authorList>
            <person name="Anantharaman K."/>
            <person name="Brown C.T."/>
            <person name="Hug L.A."/>
            <person name="Sharon I."/>
            <person name="Castelle C.J."/>
            <person name="Probst A.J."/>
            <person name="Thomas B.C."/>
            <person name="Singh A."/>
            <person name="Wilkins M.J."/>
            <person name="Karaoz U."/>
            <person name="Brodie E.L."/>
            <person name="Williams K.H."/>
            <person name="Hubbard S.S."/>
            <person name="Banfield J.F."/>
        </authorList>
    </citation>
    <scope>NUCLEOTIDE SEQUENCE [LARGE SCALE GENOMIC DNA]</scope>
</reference>
<proteinExistence type="predicted"/>
<dbReference type="PANTHER" id="PTHR35458:SF8">
    <property type="entry name" value="SLR0650 PROTEIN"/>
    <property type="match status" value="1"/>
</dbReference>
<evidence type="ECO:0000259" key="1">
    <source>
        <dbReference type="Pfam" id="PF01936"/>
    </source>
</evidence>
<evidence type="ECO:0000313" key="2">
    <source>
        <dbReference type="EMBL" id="OGY25647.1"/>
    </source>
</evidence>
<sequence length="177" mass="19821">MVKNPYQRVGIFVDVQNLYYSAKNLYSSRVNFAKILEQAVSGRQLIRAIAYVVKAEEPLEQTFFDALEKAGFEVKIKELQIFPGGAKKADWDVGIVIDMIRLSPKIDAIVLVSGDGDYTSAVEFLKNQGHRVEVMAFGKSTSSKLIAEADEFIDLDVDHRQYLLSTKPLKKVPGYEG</sequence>
<dbReference type="AlphaFoldDB" id="A0A1G1WEE2"/>
<dbReference type="CDD" id="cd10911">
    <property type="entry name" value="PIN_LabA"/>
    <property type="match status" value="1"/>
</dbReference>
<gene>
    <name evidence="2" type="ORF">A2134_03255</name>
</gene>
<dbReference type="Pfam" id="PF01936">
    <property type="entry name" value="NYN"/>
    <property type="match status" value="1"/>
</dbReference>